<organism evidence="11 12">
    <name type="scientific">Pedobacter psychroterrae</name>
    <dbReference type="NCBI Taxonomy" id="2530453"/>
    <lineage>
        <taxon>Bacteria</taxon>
        <taxon>Pseudomonadati</taxon>
        <taxon>Bacteroidota</taxon>
        <taxon>Sphingobacteriia</taxon>
        <taxon>Sphingobacteriales</taxon>
        <taxon>Sphingobacteriaceae</taxon>
        <taxon>Pedobacter</taxon>
    </lineage>
</organism>
<keyword evidence="7 9" id="KW-1133">Transmembrane helix</keyword>
<keyword evidence="2 9" id="KW-1003">Cell membrane</keyword>
<accession>A0A4R0NTQ4</accession>
<comment type="function">
    <text evidence="9">This protein specifically catalyzes the removal of signal peptides from prolipoproteins.</text>
</comment>
<dbReference type="GO" id="GO:0006508">
    <property type="term" value="P:proteolysis"/>
    <property type="evidence" value="ECO:0007669"/>
    <property type="project" value="UniProtKB-KW"/>
</dbReference>
<evidence type="ECO:0000256" key="1">
    <source>
        <dbReference type="ARBA" id="ARBA00006139"/>
    </source>
</evidence>
<reference evidence="11 12" key="1">
    <citation type="submission" date="2019-02" db="EMBL/GenBank/DDBJ databases">
        <title>Pedobacter sp. RP-1-14 sp. nov., isolated from Arctic soil.</title>
        <authorList>
            <person name="Dahal R.H."/>
        </authorList>
    </citation>
    <scope>NUCLEOTIDE SEQUENCE [LARGE SCALE GENOMIC DNA]</scope>
    <source>
        <strain evidence="11 12">RP-1-14</strain>
    </source>
</reference>
<feature type="active site" evidence="9">
    <location>
        <position position="165"/>
    </location>
</feature>
<keyword evidence="11" id="KW-0449">Lipoprotein</keyword>
<keyword evidence="3 9" id="KW-0645">Protease</keyword>
<proteinExistence type="inferred from homology"/>
<dbReference type="InterPro" id="IPR001872">
    <property type="entry name" value="Peptidase_A8"/>
</dbReference>
<evidence type="ECO:0000313" key="11">
    <source>
        <dbReference type="EMBL" id="TCD03549.1"/>
    </source>
</evidence>
<comment type="caution">
    <text evidence="9">Lacks conserved residue(s) required for the propagation of feature annotation.</text>
</comment>
<protein>
    <recommendedName>
        <fullName evidence="9">Lipoprotein signal peptidase</fullName>
        <ecNumber evidence="9">3.4.23.36</ecNumber>
    </recommendedName>
    <alternativeName>
        <fullName evidence="9">Prolipoprotein signal peptidase</fullName>
    </alternativeName>
    <alternativeName>
        <fullName evidence="9">Signal peptidase II</fullName>
        <shortName evidence="9">SPase II</shortName>
    </alternativeName>
</protein>
<dbReference type="AlphaFoldDB" id="A0A4R0NTQ4"/>
<evidence type="ECO:0000256" key="10">
    <source>
        <dbReference type="RuleBase" id="RU004181"/>
    </source>
</evidence>
<keyword evidence="4 9" id="KW-0812">Transmembrane</keyword>
<feature type="transmembrane region" description="Helical" evidence="9">
    <location>
        <begin position="94"/>
        <end position="115"/>
    </location>
</feature>
<comment type="catalytic activity">
    <reaction evidence="9">
        <text>Release of signal peptides from bacterial membrane prolipoproteins. Hydrolyzes -Xaa-Yaa-Zaa-|-(S,diacylglyceryl)Cys-, in which Xaa is hydrophobic (preferably Leu), and Yaa (Ala or Ser) and Zaa (Gly or Ala) have small, neutral side chains.</text>
        <dbReference type="EC" id="3.4.23.36"/>
    </reaction>
</comment>
<gene>
    <name evidence="9" type="primary">lspA</name>
    <name evidence="11" type="ORF">EZ437_06200</name>
</gene>
<dbReference type="GO" id="GO:0005886">
    <property type="term" value="C:plasma membrane"/>
    <property type="evidence" value="ECO:0007669"/>
    <property type="project" value="UniProtKB-SubCell"/>
</dbReference>
<evidence type="ECO:0000256" key="2">
    <source>
        <dbReference type="ARBA" id="ARBA00022475"/>
    </source>
</evidence>
<dbReference type="RefSeq" id="WP_131594282.1">
    <property type="nucleotide sequence ID" value="NZ_SJSL01000001.1"/>
</dbReference>
<keyword evidence="8 9" id="KW-0472">Membrane</keyword>
<keyword evidence="5 9" id="KW-0064">Aspartyl protease</keyword>
<evidence type="ECO:0000256" key="3">
    <source>
        <dbReference type="ARBA" id="ARBA00022670"/>
    </source>
</evidence>
<dbReference type="GO" id="GO:0004190">
    <property type="term" value="F:aspartic-type endopeptidase activity"/>
    <property type="evidence" value="ECO:0007669"/>
    <property type="project" value="UniProtKB-UniRule"/>
</dbReference>
<feature type="active site" evidence="9">
    <location>
        <position position="131"/>
    </location>
</feature>
<dbReference type="NCBIfam" id="NF011369">
    <property type="entry name" value="PRK14788.1"/>
    <property type="match status" value="1"/>
</dbReference>
<evidence type="ECO:0000256" key="5">
    <source>
        <dbReference type="ARBA" id="ARBA00022750"/>
    </source>
</evidence>
<dbReference type="EC" id="3.4.23.36" evidence="9"/>
<evidence type="ECO:0000256" key="6">
    <source>
        <dbReference type="ARBA" id="ARBA00022801"/>
    </source>
</evidence>
<dbReference type="PANTHER" id="PTHR33695">
    <property type="entry name" value="LIPOPROTEIN SIGNAL PEPTIDASE"/>
    <property type="match status" value="1"/>
</dbReference>
<name>A0A4R0NTQ4_9SPHI</name>
<dbReference type="OrthoDB" id="9810259at2"/>
<feature type="transmembrane region" description="Helical" evidence="9">
    <location>
        <begin position="155"/>
        <end position="178"/>
    </location>
</feature>
<keyword evidence="12" id="KW-1185">Reference proteome</keyword>
<comment type="pathway">
    <text evidence="9">Protein modification; lipoprotein biosynthesis (signal peptide cleavage).</text>
</comment>
<dbReference type="Proteomes" id="UP000293347">
    <property type="component" value="Unassembled WGS sequence"/>
</dbReference>
<dbReference type="PANTHER" id="PTHR33695:SF1">
    <property type="entry name" value="LIPOPROTEIN SIGNAL PEPTIDASE"/>
    <property type="match status" value="1"/>
</dbReference>
<evidence type="ECO:0000256" key="4">
    <source>
        <dbReference type="ARBA" id="ARBA00022692"/>
    </source>
</evidence>
<evidence type="ECO:0000313" key="12">
    <source>
        <dbReference type="Proteomes" id="UP000293347"/>
    </source>
</evidence>
<dbReference type="HAMAP" id="MF_00161">
    <property type="entry name" value="LspA"/>
    <property type="match status" value="1"/>
</dbReference>
<sequence length="200" mass="22880">MKGYTKPLLIIFFVLLADQVLKTWIKTNMYMSQEFKIMGDWFIIHFTENNGMAFGLEFGGEFGKLALSLFRIAAVAGIGYGLHYLIQRKYHRGLILNVALIFSGALGNIIDSVFYGKIYGYAGWFHGRVVDMFYFPILQGHFPSWLPIWGGEDFIFFRPVFNIADAAISVGVVIILIFQKTYFKEDVKEEISINSEVVEE</sequence>
<comment type="similarity">
    <text evidence="1 9 10">Belongs to the peptidase A8 family.</text>
</comment>
<evidence type="ECO:0000256" key="7">
    <source>
        <dbReference type="ARBA" id="ARBA00022989"/>
    </source>
</evidence>
<comment type="subcellular location">
    <subcellularLocation>
        <location evidence="9">Cell membrane</location>
        <topology evidence="9">Multi-pass membrane protein</topology>
    </subcellularLocation>
</comment>
<evidence type="ECO:0000256" key="9">
    <source>
        <dbReference type="HAMAP-Rule" id="MF_00161"/>
    </source>
</evidence>
<evidence type="ECO:0000256" key="8">
    <source>
        <dbReference type="ARBA" id="ARBA00023136"/>
    </source>
</evidence>
<keyword evidence="6 9" id="KW-0378">Hydrolase</keyword>
<dbReference type="EMBL" id="SJSL01000001">
    <property type="protein sequence ID" value="TCD03549.1"/>
    <property type="molecule type" value="Genomic_DNA"/>
</dbReference>
<dbReference type="UniPathway" id="UPA00665"/>
<dbReference type="Pfam" id="PF01252">
    <property type="entry name" value="Peptidase_A8"/>
    <property type="match status" value="1"/>
</dbReference>
<feature type="transmembrane region" description="Helical" evidence="9">
    <location>
        <begin position="62"/>
        <end position="82"/>
    </location>
</feature>
<comment type="caution">
    <text evidence="11">The sequence shown here is derived from an EMBL/GenBank/DDBJ whole genome shotgun (WGS) entry which is preliminary data.</text>
</comment>
<dbReference type="PRINTS" id="PR00781">
    <property type="entry name" value="LIPOSIGPTASE"/>
</dbReference>